<evidence type="ECO:0000313" key="1">
    <source>
        <dbReference type="EMBL" id="KAI8532627.1"/>
    </source>
</evidence>
<evidence type="ECO:0000313" key="2">
    <source>
        <dbReference type="Proteomes" id="UP001062846"/>
    </source>
</evidence>
<dbReference type="EMBL" id="CM046398">
    <property type="protein sequence ID" value="KAI8532627.1"/>
    <property type="molecule type" value="Genomic_DNA"/>
</dbReference>
<sequence>MPHSPVNSAADSSAAPPSPPPDEATVNRLIDSEHRHMPRPDFLRSIDLTSRQDSINWILKVHSHYQFRPVTAFLSVNYFDRFLSSNSLPKANGWPFQLLAVACLSLAAKMEERYVPLLLDLQIFEPKFVFEPQTVQRMELWVMASLNWRLRSVTPFDYIDYFVSKLPRSGSESDFTGPVVAISSDLILNTLRVIDFSGFPASIVAAAAVVAAAGESADFPETFYERVNKERVRSCLQLMEVYRMDTCLSVGHKDRSISEPPPPPSPDGVLDAAAACVSCDTRSENLVTGSISGGSWSREAGPQNKRLRSSASNIQQR</sequence>
<reference evidence="1" key="1">
    <citation type="submission" date="2022-02" db="EMBL/GenBank/DDBJ databases">
        <title>Plant Genome Project.</title>
        <authorList>
            <person name="Zhang R.-G."/>
        </authorList>
    </citation>
    <scope>NUCLEOTIDE SEQUENCE</scope>
    <source>
        <strain evidence="1">AT1</strain>
    </source>
</reference>
<keyword evidence="2" id="KW-1185">Reference proteome</keyword>
<accession>A0ACC0LVQ3</accession>
<comment type="caution">
    <text evidence="1">The sequence shown here is derived from an EMBL/GenBank/DDBJ whole genome shotgun (WGS) entry which is preliminary data.</text>
</comment>
<protein>
    <submittedName>
        <fullName evidence="1">Uncharacterized protein</fullName>
    </submittedName>
</protein>
<organism evidence="1 2">
    <name type="scientific">Rhododendron molle</name>
    <name type="common">Chinese azalea</name>
    <name type="synonym">Azalea mollis</name>
    <dbReference type="NCBI Taxonomy" id="49168"/>
    <lineage>
        <taxon>Eukaryota</taxon>
        <taxon>Viridiplantae</taxon>
        <taxon>Streptophyta</taxon>
        <taxon>Embryophyta</taxon>
        <taxon>Tracheophyta</taxon>
        <taxon>Spermatophyta</taxon>
        <taxon>Magnoliopsida</taxon>
        <taxon>eudicotyledons</taxon>
        <taxon>Gunneridae</taxon>
        <taxon>Pentapetalae</taxon>
        <taxon>asterids</taxon>
        <taxon>Ericales</taxon>
        <taxon>Ericaceae</taxon>
        <taxon>Ericoideae</taxon>
        <taxon>Rhodoreae</taxon>
        <taxon>Rhododendron</taxon>
    </lineage>
</organism>
<name>A0ACC0LVQ3_RHOML</name>
<gene>
    <name evidence="1" type="ORF">RHMOL_Rhmol11G0228100</name>
</gene>
<dbReference type="Proteomes" id="UP001062846">
    <property type="component" value="Chromosome 11"/>
</dbReference>
<proteinExistence type="predicted"/>